<dbReference type="OrthoDB" id="10369407at2759"/>
<dbReference type="InterPro" id="IPR014977">
    <property type="entry name" value="WRC_dom"/>
</dbReference>
<dbReference type="Gramene" id="TraesWEE_scaffold_101502_01G000100.1">
    <property type="protein sequence ID" value="TraesWEE_scaffold_101502_01G000100.1"/>
    <property type="gene ID" value="TraesWEE_scaffold_101502_01G000100"/>
</dbReference>
<dbReference type="Gramene" id="TraesCS6D02G163900.1">
    <property type="protein sequence ID" value="TraesCS6D02G163900.1.cds1"/>
    <property type="gene ID" value="TraesCS6D02G163900"/>
</dbReference>
<evidence type="ECO:0000313" key="7">
    <source>
        <dbReference type="Proteomes" id="UP000019116"/>
    </source>
</evidence>
<dbReference type="EnsemblPlants" id="TraesCS6D02G163900.1">
    <property type="protein sequence ID" value="TraesCS6D02G163900.1.cds1"/>
    <property type="gene ID" value="TraesCS6D02G163900"/>
</dbReference>
<evidence type="ECO:0000256" key="4">
    <source>
        <dbReference type="SAM" id="MobiDB-lite"/>
    </source>
</evidence>
<evidence type="ECO:0000256" key="1">
    <source>
        <dbReference type="ARBA" id="ARBA00023242"/>
    </source>
</evidence>
<keyword evidence="3" id="KW-0805">Transcription regulation</keyword>
<comment type="subcellular location">
    <subcellularLocation>
        <location evidence="3">Nucleus</location>
    </subcellularLocation>
</comment>
<feature type="region of interest" description="Disordered" evidence="4">
    <location>
        <begin position="96"/>
        <end position="153"/>
    </location>
</feature>
<dbReference type="PANTHER" id="PTHR31602:SF101">
    <property type="entry name" value="GROWTH-REGULATING FACTOR 7"/>
    <property type="match status" value="1"/>
</dbReference>
<dbReference type="Proteomes" id="UP000019116">
    <property type="component" value="Chromosome 6D"/>
</dbReference>
<dbReference type="STRING" id="4565.A0A3B6QDC0"/>
<dbReference type="OMA" id="QAPSSCY"/>
<dbReference type="GO" id="GO:0032502">
    <property type="term" value="P:developmental process"/>
    <property type="evidence" value="ECO:0007669"/>
    <property type="project" value="InterPro"/>
</dbReference>
<dbReference type="Gramene" id="TraesCS6D03G0365200.1">
    <property type="protein sequence ID" value="TraesCS6D03G0365200.1.CDS1"/>
    <property type="gene ID" value="TraesCS6D03G0365200"/>
</dbReference>
<organism evidence="6">
    <name type="scientific">Triticum aestivum</name>
    <name type="common">Wheat</name>
    <dbReference type="NCBI Taxonomy" id="4565"/>
    <lineage>
        <taxon>Eukaryota</taxon>
        <taxon>Viridiplantae</taxon>
        <taxon>Streptophyta</taxon>
        <taxon>Embryophyta</taxon>
        <taxon>Tracheophyta</taxon>
        <taxon>Spermatophyta</taxon>
        <taxon>Magnoliopsida</taxon>
        <taxon>Liliopsida</taxon>
        <taxon>Poales</taxon>
        <taxon>Poaceae</taxon>
        <taxon>BOP clade</taxon>
        <taxon>Pooideae</taxon>
        <taxon>Triticodae</taxon>
        <taxon>Triticeae</taxon>
        <taxon>Triticinae</taxon>
        <taxon>Triticum</taxon>
    </lineage>
</organism>
<comment type="similarity">
    <text evidence="3">Belongs to the GRF family.</text>
</comment>
<evidence type="ECO:0000256" key="2">
    <source>
        <dbReference type="PROSITE-ProRule" id="PRU01002"/>
    </source>
</evidence>
<dbReference type="GO" id="GO:0005634">
    <property type="term" value="C:nucleus"/>
    <property type="evidence" value="ECO:0007669"/>
    <property type="project" value="UniProtKB-SubCell"/>
</dbReference>
<dbReference type="GO" id="GO:0006351">
    <property type="term" value="P:DNA-templated transcription"/>
    <property type="evidence" value="ECO:0007669"/>
    <property type="project" value="UniProtKB-UniRule"/>
</dbReference>
<protein>
    <recommendedName>
        <fullName evidence="3">Growth-regulating factor</fullName>
    </recommendedName>
</protein>
<keyword evidence="3" id="KW-0804">Transcription</keyword>
<dbReference type="Pfam" id="PF08879">
    <property type="entry name" value="WRC"/>
    <property type="match status" value="1"/>
</dbReference>
<keyword evidence="3" id="KW-0010">Activator</keyword>
<keyword evidence="1 3" id="KW-0539">Nucleus</keyword>
<sequence length="247" mass="26539">MAASSPIPSYLLFSNINPAAAAAAPTQAPSSCYCCYNTPLLVHHYQAQQAAQMSMLLQCMQQAVARRRCGRTDGKKWRCARDAEPDQKYCQRHLNRVGRTRPPPPARKQQHQHAAAAVDAHHRDRNKTAMTASAATHTSHGNKSSGNAMREDDDDYSRGLLDFTGGVCLPEQRENRLSLNYDNIAELYCNRQVAATPTAPASAAASATAMDDDAIDHGAAATWVGIGGPLGEALGLAVEIQWPAGST</sequence>
<dbReference type="AlphaFoldDB" id="A0A3B6QDC0"/>
<dbReference type="PROSITE" id="PS51667">
    <property type="entry name" value="WRC"/>
    <property type="match status" value="1"/>
</dbReference>
<keyword evidence="7" id="KW-1185">Reference proteome</keyword>
<comment type="domain">
    <text evidence="3">The QLQ domain and WRC domain may be involved in protein-protein interaction and DNA-binding, respectively.</text>
</comment>
<dbReference type="InterPro" id="IPR031137">
    <property type="entry name" value="GRF"/>
</dbReference>
<evidence type="ECO:0000313" key="6">
    <source>
        <dbReference type="EnsemblPlants" id="TraesCS6D02G163900.1.cds1"/>
    </source>
</evidence>
<name>A0A3B6QDC0_WHEAT</name>
<reference evidence="6" key="1">
    <citation type="submission" date="2018-08" db="EMBL/GenBank/DDBJ databases">
        <authorList>
            <person name="Rossello M."/>
        </authorList>
    </citation>
    <scope>NUCLEOTIDE SEQUENCE [LARGE SCALE GENOMIC DNA]</scope>
    <source>
        <strain evidence="6">cv. Chinese Spring</strain>
    </source>
</reference>
<dbReference type="Gramene" id="TraesCLE_scaffold_052336_01G000200.1">
    <property type="protein sequence ID" value="TraesCLE_scaffold_052336_01G000200.1"/>
    <property type="gene ID" value="TraesCLE_scaffold_052336_01G000200"/>
</dbReference>
<proteinExistence type="inferred from homology"/>
<feature type="compositionally biased region" description="Low complexity" evidence="4">
    <location>
        <begin position="128"/>
        <end position="139"/>
    </location>
</feature>
<comment type="function">
    <text evidence="3">Transcription activator.</text>
</comment>
<dbReference type="Gramene" id="TraesCAD_scaffold_045431_01G000100.1">
    <property type="protein sequence ID" value="TraesCAD_scaffold_045431_01G000100.1"/>
    <property type="gene ID" value="TraesCAD_scaffold_045431_01G000100"/>
</dbReference>
<evidence type="ECO:0000256" key="3">
    <source>
        <dbReference type="RuleBase" id="RU367127"/>
    </source>
</evidence>
<dbReference type="PANTHER" id="PTHR31602">
    <property type="entry name" value="GROWTH-REGULATING FACTOR 5"/>
    <property type="match status" value="1"/>
</dbReference>
<reference evidence="6" key="2">
    <citation type="submission" date="2018-10" db="UniProtKB">
        <authorList>
            <consortium name="EnsemblPlants"/>
        </authorList>
    </citation>
    <scope>IDENTIFICATION</scope>
</reference>
<dbReference type="Gramene" id="TraesROB_scaffold_106055_01G000100.1">
    <property type="protein sequence ID" value="TraesROB_scaffold_106055_01G000100.1"/>
    <property type="gene ID" value="TraesROB_scaffold_106055_01G000100"/>
</dbReference>
<feature type="domain" description="WRC" evidence="5">
    <location>
        <begin position="63"/>
        <end position="107"/>
    </location>
</feature>
<evidence type="ECO:0000259" key="5">
    <source>
        <dbReference type="PROSITE" id="PS51667"/>
    </source>
</evidence>
<accession>A0A3B6QDC0</accession>
<comment type="caution">
    <text evidence="2">Lacks conserved residue(s) required for the propagation of feature annotation.</text>
</comment>
<dbReference type="GO" id="GO:0005524">
    <property type="term" value="F:ATP binding"/>
    <property type="evidence" value="ECO:0007669"/>
    <property type="project" value="UniProtKB-UniRule"/>
</dbReference>